<gene>
    <name evidence="1" type="ORF">Apa02nite_068430</name>
</gene>
<sequence>MAGIPQSMASNILNATTPTGTSGAPGTFTAFAGSAMKVRLNSTSSTASAQGTQLTGTGYTAGGTAVPAASTASSSGSAVTLPATSALSWTNGSGGTWSIQSFDLTDSAAARSWYGDFNGAPISIANGNTFTLAVGAISIGLS</sequence>
<dbReference type="EMBL" id="BOMS01000110">
    <property type="protein sequence ID" value="GIE70735.1"/>
    <property type="molecule type" value="Genomic_DNA"/>
</dbReference>
<dbReference type="Proteomes" id="UP000624709">
    <property type="component" value="Unassembled WGS sequence"/>
</dbReference>
<reference evidence="1 2" key="1">
    <citation type="submission" date="2021-01" db="EMBL/GenBank/DDBJ databases">
        <title>Whole genome shotgun sequence of Actinoplanes palleronii NBRC 14916.</title>
        <authorList>
            <person name="Komaki H."/>
            <person name="Tamura T."/>
        </authorList>
    </citation>
    <scope>NUCLEOTIDE SEQUENCE [LARGE SCALE GENOMIC DNA]</scope>
    <source>
        <strain evidence="1 2">NBRC 14916</strain>
    </source>
</reference>
<evidence type="ECO:0000313" key="2">
    <source>
        <dbReference type="Proteomes" id="UP000624709"/>
    </source>
</evidence>
<proteinExistence type="predicted"/>
<evidence type="ECO:0000313" key="1">
    <source>
        <dbReference type="EMBL" id="GIE70735.1"/>
    </source>
</evidence>
<name>A0ABQ4BKG4_9ACTN</name>
<comment type="caution">
    <text evidence="1">The sequence shown here is derived from an EMBL/GenBank/DDBJ whole genome shotgun (WGS) entry which is preliminary data.</text>
</comment>
<dbReference type="RefSeq" id="WP_203828735.1">
    <property type="nucleotide sequence ID" value="NZ_BAAATY010000018.1"/>
</dbReference>
<keyword evidence="2" id="KW-1185">Reference proteome</keyword>
<accession>A0ABQ4BKG4</accession>
<protein>
    <submittedName>
        <fullName evidence="1">Uncharacterized protein</fullName>
    </submittedName>
</protein>
<organism evidence="1 2">
    <name type="scientific">Actinoplanes palleronii</name>
    <dbReference type="NCBI Taxonomy" id="113570"/>
    <lineage>
        <taxon>Bacteria</taxon>
        <taxon>Bacillati</taxon>
        <taxon>Actinomycetota</taxon>
        <taxon>Actinomycetes</taxon>
        <taxon>Micromonosporales</taxon>
        <taxon>Micromonosporaceae</taxon>
        <taxon>Actinoplanes</taxon>
    </lineage>
</organism>